<reference evidence="1 2" key="1">
    <citation type="submission" date="2016-06" db="EMBL/GenBank/DDBJ databases">
        <title>Genome sequencing of Cryobacterium arcticum PAMC 27867.</title>
        <authorList>
            <person name="Lee J."/>
            <person name="Kim O.-S."/>
        </authorList>
    </citation>
    <scope>NUCLEOTIDE SEQUENCE [LARGE SCALE GENOMIC DNA]</scope>
    <source>
        <strain evidence="1 2">PAMC 27867</strain>
    </source>
</reference>
<dbReference type="SUPFAM" id="SSF143744">
    <property type="entry name" value="GlcG-like"/>
    <property type="match status" value="1"/>
</dbReference>
<keyword evidence="2" id="KW-1185">Reference proteome</keyword>
<dbReference type="STRING" id="670052.PA27867_1318"/>
<evidence type="ECO:0000313" key="1">
    <source>
        <dbReference type="EMBL" id="ANP72280.1"/>
    </source>
</evidence>
<dbReference type="PANTHER" id="PTHR28255">
    <property type="match status" value="1"/>
</dbReference>
<dbReference type="PANTHER" id="PTHR28255:SF1">
    <property type="entry name" value="UPF0303 PROTEIN YBR137W"/>
    <property type="match status" value="1"/>
</dbReference>
<accession>A0A1B1BI82</accession>
<dbReference type="Proteomes" id="UP000092582">
    <property type="component" value="Chromosome 1"/>
</dbReference>
<dbReference type="AlphaFoldDB" id="A0A1B1BI82"/>
<sequence>MSTTPDPAARDLLPILQEQNDRIGFVSFDHDDAFALGSALVQRAVAEGLAITVSIVFGEQRVFHAARPGTTADNDDWLARKFRVVSRYNVPSFLVSTKYRARGQDFNDATGLPINLYAAAGGAFPLRVNGSLIGMLGVSGLHESIDHDLAVWALESVRVASA</sequence>
<dbReference type="Pfam" id="PF03928">
    <property type="entry name" value="HbpS-like"/>
    <property type="match status" value="1"/>
</dbReference>
<dbReference type="InterPro" id="IPR005624">
    <property type="entry name" value="PduO/GlcC-like"/>
</dbReference>
<dbReference type="RefSeq" id="WP_066594641.1">
    <property type="nucleotide sequence ID" value="NZ_CP016282.1"/>
</dbReference>
<name>A0A1B1BI82_9MICO</name>
<dbReference type="PIRSF" id="PIRSF008757">
    <property type="entry name" value="UCP008757"/>
    <property type="match status" value="1"/>
</dbReference>
<dbReference type="EMBL" id="CP016282">
    <property type="protein sequence ID" value="ANP72280.1"/>
    <property type="molecule type" value="Genomic_DNA"/>
</dbReference>
<organism evidence="1 2">
    <name type="scientific">Cryobacterium arcticum</name>
    <dbReference type="NCBI Taxonomy" id="670052"/>
    <lineage>
        <taxon>Bacteria</taxon>
        <taxon>Bacillati</taxon>
        <taxon>Actinomycetota</taxon>
        <taxon>Actinomycetes</taxon>
        <taxon>Micrococcales</taxon>
        <taxon>Microbacteriaceae</taxon>
        <taxon>Cryobacterium</taxon>
    </lineage>
</organism>
<dbReference type="PATRIC" id="fig|670052.7.peg.1370"/>
<dbReference type="Gene3D" id="3.30.450.150">
    <property type="entry name" value="Haem-degrading domain"/>
    <property type="match status" value="1"/>
</dbReference>
<dbReference type="InterPro" id="IPR010371">
    <property type="entry name" value="YBR137W-like"/>
</dbReference>
<evidence type="ECO:0008006" key="3">
    <source>
        <dbReference type="Google" id="ProtNLM"/>
    </source>
</evidence>
<dbReference type="OrthoDB" id="9815315at2"/>
<dbReference type="InterPro" id="IPR038084">
    <property type="entry name" value="PduO/GlcC-like_sf"/>
</dbReference>
<evidence type="ECO:0000313" key="2">
    <source>
        <dbReference type="Proteomes" id="UP000092582"/>
    </source>
</evidence>
<gene>
    <name evidence="1" type="ORF">PA27867_1318</name>
</gene>
<dbReference type="KEGG" id="cart:PA27867_1318"/>
<protein>
    <recommendedName>
        <fullName evidence="3">Heme-degrading domain-containing protein</fullName>
    </recommendedName>
</protein>
<proteinExistence type="predicted"/>